<reference evidence="6 7" key="1">
    <citation type="submission" date="2018-04" db="EMBL/GenBank/DDBJ databases">
        <authorList>
            <person name="Vogel A."/>
        </authorList>
    </citation>
    <scope>NUCLEOTIDE SEQUENCE [LARGE SCALE GENOMIC DNA]</scope>
</reference>
<accession>A0A484NKE6</accession>
<comment type="similarity">
    <text evidence="1">Belongs to the protease inhibitor I20 (potato type II proteinase inhibitor) family.</text>
</comment>
<keyword evidence="7" id="KW-1185">Reference proteome</keyword>
<evidence type="ECO:0000256" key="5">
    <source>
        <dbReference type="SAM" id="SignalP"/>
    </source>
</evidence>
<dbReference type="InterPro" id="IPR051391">
    <property type="entry name" value="Protease_inhibitor_I20"/>
</dbReference>
<keyword evidence="3" id="KW-0722">Serine protease inhibitor</keyword>
<organism evidence="6 7">
    <name type="scientific">Cuscuta campestris</name>
    <dbReference type="NCBI Taxonomy" id="132261"/>
    <lineage>
        <taxon>Eukaryota</taxon>
        <taxon>Viridiplantae</taxon>
        <taxon>Streptophyta</taxon>
        <taxon>Embryophyta</taxon>
        <taxon>Tracheophyta</taxon>
        <taxon>Spermatophyta</taxon>
        <taxon>Magnoliopsida</taxon>
        <taxon>eudicotyledons</taxon>
        <taxon>Gunneridae</taxon>
        <taxon>Pentapetalae</taxon>
        <taxon>asterids</taxon>
        <taxon>lamiids</taxon>
        <taxon>Solanales</taxon>
        <taxon>Convolvulaceae</taxon>
        <taxon>Cuscuteae</taxon>
        <taxon>Cuscuta</taxon>
        <taxon>Cuscuta subgen. Grammica</taxon>
        <taxon>Cuscuta sect. Cleistogrammica</taxon>
    </lineage>
</organism>
<dbReference type="Gene3D" id="3.30.60.30">
    <property type="match status" value="1"/>
</dbReference>
<dbReference type="GO" id="GO:0004867">
    <property type="term" value="F:serine-type endopeptidase inhibitor activity"/>
    <property type="evidence" value="ECO:0007669"/>
    <property type="project" value="UniProtKB-KW"/>
</dbReference>
<evidence type="ECO:0000256" key="1">
    <source>
        <dbReference type="ARBA" id="ARBA00007766"/>
    </source>
</evidence>
<evidence type="ECO:0000313" key="6">
    <source>
        <dbReference type="EMBL" id="VFR00857.1"/>
    </source>
</evidence>
<dbReference type="PANTHER" id="PTHR33832">
    <property type="entry name" value="SERINE-TYPE ENDOPEPTIDASE INHIBITOR"/>
    <property type="match status" value="1"/>
</dbReference>
<gene>
    <name evidence="6" type="ORF">CCAM_LOCUS42632</name>
</gene>
<proteinExistence type="inferred from homology"/>
<keyword evidence="2" id="KW-0646">Protease inhibitor</keyword>
<dbReference type="OrthoDB" id="1319376at2759"/>
<evidence type="ECO:0000256" key="3">
    <source>
        <dbReference type="ARBA" id="ARBA00022900"/>
    </source>
</evidence>
<dbReference type="InterPro" id="IPR003465">
    <property type="entry name" value="Prot_inh_I20"/>
</dbReference>
<dbReference type="Proteomes" id="UP000595140">
    <property type="component" value="Unassembled WGS sequence"/>
</dbReference>
<name>A0A484NKE6_9ASTE</name>
<evidence type="ECO:0000313" key="7">
    <source>
        <dbReference type="Proteomes" id="UP000595140"/>
    </source>
</evidence>
<sequence length="84" mass="9560">MVAFNKACFFAFFIVFGILILENEVEVKADHVYCIDECDPQAAYMICPPHNERTDGVCKNCCQIKYFPELQGCHLFSANDTLIC</sequence>
<dbReference type="Pfam" id="PF02428">
    <property type="entry name" value="Prot_inhib_II"/>
    <property type="match status" value="1"/>
</dbReference>
<feature type="signal peptide" evidence="5">
    <location>
        <begin position="1"/>
        <end position="29"/>
    </location>
</feature>
<evidence type="ECO:0000256" key="2">
    <source>
        <dbReference type="ARBA" id="ARBA00022690"/>
    </source>
</evidence>
<dbReference type="SUPFAM" id="SSF100897">
    <property type="entry name" value="Plant proteinase inhibitors"/>
    <property type="match status" value="1"/>
</dbReference>
<protein>
    <submittedName>
        <fullName evidence="6">Uncharacterized protein</fullName>
    </submittedName>
</protein>
<dbReference type="AlphaFoldDB" id="A0A484NKE6"/>
<dbReference type="PANTHER" id="PTHR33832:SF15">
    <property type="entry name" value="SERINE-TYPE ENDOPEPTIDASE INHIBITOR"/>
    <property type="match status" value="1"/>
</dbReference>
<keyword evidence="5" id="KW-0732">Signal</keyword>
<evidence type="ECO:0000256" key="4">
    <source>
        <dbReference type="ARBA" id="ARBA00023157"/>
    </source>
</evidence>
<keyword evidence="4" id="KW-1015">Disulfide bond</keyword>
<feature type="chain" id="PRO_5019762953" evidence="5">
    <location>
        <begin position="30"/>
        <end position="84"/>
    </location>
</feature>
<dbReference type="EMBL" id="OOIL02006718">
    <property type="protein sequence ID" value="VFR00857.1"/>
    <property type="molecule type" value="Genomic_DNA"/>
</dbReference>